<dbReference type="AlphaFoldDB" id="A0A833YM88"/>
<sequence length="184" mass="19416">MPETHTHGSGGPPGPPTARCLAARPPGWPSSGKIALSPGCSVLCRTQGGPWGYRGFLSPGCGLRVGPGGADLRKHSTRGFPWPPARETRWRETRPRALPRSDAGSRGALNRHTLPSGCHGKPPSPRPHCDSINLVVPPCAPSLLPRVRAQCRVTVPLPAKDVLSPKGRWVDAAAPTAPRALVSR</sequence>
<organism evidence="2 3">
    <name type="scientific">Phyllostomus discolor</name>
    <name type="common">pale spear-nosed bat</name>
    <dbReference type="NCBI Taxonomy" id="89673"/>
    <lineage>
        <taxon>Eukaryota</taxon>
        <taxon>Metazoa</taxon>
        <taxon>Chordata</taxon>
        <taxon>Craniata</taxon>
        <taxon>Vertebrata</taxon>
        <taxon>Euteleostomi</taxon>
        <taxon>Mammalia</taxon>
        <taxon>Eutheria</taxon>
        <taxon>Laurasiatheria</taxon>
        <taxon>Chiroptera</taxon>
        <taxon>Yangochiroptera</taxon>
        <taxon>Phyllostomidae</taxon>
        <taxon>Phyllostominae</taxon>
        <taxon>Phyllostomus</taxon>
    </lineage>
</organism>
<dbReference type="EMBL" id="JABVXQ010000013">
    <property type="protein sequence ID" value="KAF6081798.1"/>
    <property type="molecule type" value="Genomic_DNA"/>
</dbReference>
<name>A0A833YM88_9CHIR</name>
<proteinExistence type="predicted"/>
<evidence type="ECO:0000313" key="2">
    <source>
        <dbReference type="EMBL" id="KAF6081798.1"/>
    </source>
</evidence>
<gene>
    <name evidence="2" type="ORF">HJG60_008815</name>
</gene>
<evidence type="ECO:0000256" key="1">
    <source>
        <dbReference type="SAM" id="MobiDB-lite"/>
    </source>
</evidence>
<dbReference type="Proteomes" id="UP000664940">
    <property type="component" value="Unassembled WGS sequence"/>
</dbReference>
<feature type="compositionally biased region" description="Basic and acidic residues" evidence="1">
    <location>
        <begin position="86"/>
        <end position="95"/>
    </location>
</feature>
<comment type="caution">
    <text evidence="2">The sequence shown here is derived from an EMBL/GenBank/DDBJ whole genome shotgun (WGS) entry which is preliminary data.</text>
</comment>
<evidence type="ECO:0000313" key="3">
    <source>
        <dbReference type="Proteomes" id="UP000664940"/>
    </source>
</evidence>
<feature type="region of interest" description="Disordered" evidence="1">
    <location>
        <begin position="1"/>
        <end position="28"/>
    </location>
</feature>
<reference evidence="2 3" key="1">
    <citation type="journal article" date="2020" name="Nature">
        <title>Six reference-quality genomes reveal evolution of bat adaptations.</title>
        <authorList>
            <person name="Jebb D."/>
            <person name="Huang Z."/>
            <person name="Pippel M."/>
            <person name="Hughes G.M."/>
            <person name="Lavrichenko K."/>
            <person name="Devanna P."/>
            <person name="Winkler S."/>
            <person name="Jermiin L.S."/>
            <person name="Skirmuntt E.C."/>
            <person name="Katzourakis A."/>
            <person name="Burkitt-Gray L."/>
            <person name="Ray D.A."/>
            <person name="Sullivan K.A.M."/>
            <person name="Roscito J.G."/>
            <person name="Kirilenko B.M."/>
            <person name="Davalos L.M."/>
            <person name="Corthals A.P."/>
            <person name="Power M.L."/>
            <person name="Jones G."/>
            <person name="Ransome R.D."/>
            <person name="Dechmann D.K.N."/>
            <person name="Locatelli A.G."/>
            <person name="Puechmaille S.J."/>
            <person name="Fedrigo O."/>
            <person name="Jarvis E.D."/>
            <person name="Hiller M."/>
            <person name="Vernes S.C."/>
            <person name="Myers E.W."/>
            <person name="Teeling E.C."/>
        </authorList>
    </citation>
    <scope>NUCLEOTIDE SEQUENCE [LARGE SCALE GENOMIC DNA]</scope>
    <source>
        <strain evidence="2">Bat1K_MPI-CBG_1</strain>
    </source>
</reference>
<accession>A0A833YM88</accession>
<feature type="region of interest" description="Disordered" evidence="1">
    <location>
        <begin position="72"/>
        <end position="126"/>
    </location>
</feature>
<protein>
    <submittedName>
        <fullName evidence="2">Uncharacterized protein</fullName>
    </submittedName>
</protein>